<protein>
    <submittedName>
        <fullName evidence="2">Uncharacterized protein</fullName>
    </submittedName>
</protein>
<keyword evidence="1" id="KW-0175">Coiled coil</keyword>
<proteinExistence type="predicted"/>
<sequence>MRKWVTMLLLGLLLLSGVQTVKAKATQTTSQAQTTCQDCSCIDVNVLLNNLTANITNLTNTIGQKKLELKTLYKEWSATKNTSVLFEIVKLKDEIRLLTNELKYLERQKLSLQLVQNYTVQTPYGRKILYYKLPPESTIVQEHVKKVHPVRADVDLEWFIAYYRQAAELTFTEVVQTDMRMRELLKKVEAGNYTEETINEIFTLLDKREKLWSEIYKFAEEKEKLQTMQTLKETGRKQTLIASATGIEPLAINFGGIAQGDSCYSIYCNLYGTSPPLPGVSDPKYASSAPHVYYKYFYPVAVWVGIYESLSPRNDTYWGEYCTYDFPSTDTDFKKYWDQAVWLHSALPYIGSIQVKLFYVGIAYNPETGNYQESNIIWQVECNNNGCWIINYRLKPLSDPDVSHYYEYYKLYINTPWLACCKNET</sequence>
<reference evidence="2 3" key="1">
    <citation type="submission" date="2016-04" db="EMBL/GenBank/DDBJ databases">
        <title>Complete genome sequence of Thermococcus radiotolerans type strain EJ2.</title>
        <authorList>
            <person name="Oger P.M."/>
        </authorList>
    </citation>
    <scope>NUCLEOTIDE SEQUENCE [LARGE SCALE GENOMIC DNA]</scope>
    <source>
        <strain evidence="2 3">EJ2</strain>
    </source>
</reference>
<dbReference type="AlphaFoldDB" id="A0A2Z2MX43"/>
<dbReference type="KEGG" id="trl:A3L10_04605"/>
<evidence type="ECO:0000313" key="3">
    <source>
        <dbReference type="Proteomes" id="UP000250085"/>
    </source>
</evidence>
<evidence type="ECO:0000256" key="1">
    <source>
        <dbReference type="SAM" id="Coils"/>
    </source>
</evidence>
<feature type="coiled-coil region" evidence="1">
    <location>
        <begin position="48"/>
        <end position="108"/>
    </location>
</feature>
<keyword evidence="3" id="KW-1185">Reference proteome</keyword>
<gene>
    <name evidence="2" type="ORF">A3L10_04605</name>
</gene>
<dbReference type="EMBL" id="CP015106">
    <property type="protein sequence ID" value="ASJ14445.1"/>
    <property type="molecule type" value="Genomic_DNA"/>
</dbReference>
<name>A0A2Z2MX43_9EURY</name>
<dbReference type="Proteomes" id="UP000250085">
    <property type="component" value="Chromosome"/>
</dbReference>
<accession>A0A2Z2MX43</accession>
<organism evidence="2 3">
    <name type="scientific">Thermococcus radiotolerans</name>
    <dbReference type="NCBI Taxonomy" id="187880"/>
    <lineage>
        <taxon>Archaea</taxon>
        <taxon>Methanobacteriati</taxon>
        <taxon>Methanobacteriota</taxon>
        <taxon>Thermococci</taxon>
        <taxon>Thermococcales</taxon>
        <taxon>Thermococcaceae</taxon>
        <taxon>Thermococcus</taxon>
    </lineage>
</organism>
<evidence type="ECO:0000313" key="2">
    <source>
        <dbReference type="EMBL" id="ASJ14445.1"/>
    </source>
</evidence>